<protein>
    <recommendedName>
        <fullName evidence="4">Secreted protein</fullName>
    </recommendedName>
</protein>
<dbReference type="AlphaFoldDB" id="A0A1E4RVJ3"/>
<feature type="signal peptide" evidence="1">
    <location>
        <begin position="1"/>
        <end position="22"/>
    </location>
</feature>
<evidence type="ECO:0000313" key="2">
    <source>
        <dbReference type="EMBL" id="ODV71294.1"/>
    </source>
</evidence>
<feature type="chain" id="PRO_5009162475" description="Secreted protein" evidence="1">
    <location>
        <begin position="23"/>
        <end position="70"/>
    </location>
</feature>
<organism evidence="2 3">
    <name type="scientific">Cyberlindnera jadinii (strain ATCC 18201 / CBS 1600 / BCRC 20928 / JCM 3617 / NBRC 0987 / NRRL Y-1542)</name>
    <name type="common">Torula yeast</name>
    <name type="synonym">Candida utilis</name>
    <dbReference type="NCBI Taxonomy" id="983966"/>
    <lineage>
        <taxon>Eukaryota</taxon>
        <taxon>Fungi</taxon>
        <taxon>Dikarya</taxon>
        <taxon>Ascomycota</taxon>
        <taxon>Saccharomycotina</taxon>
        <taxon>Saccharomycetes</taxon>
        <taxon>Phaffomycetales</taxon>
        <taxon>Phaffomycetaceae</taxon>
        <taxon>Cyberlindnera</taxon>
    </lineage>
</organism>
<gene>
    <name evidence="2" type="ORF">CYBJADRAFT_169518</name>
</gene>
<dbReference type="EMBL" id="KV453942">
    <property type="protein sequence ID" value="ODV71294.1"/>
    <property type="molecule type" value="Genomic_DNA"/>
</dbReference>
<accession>A0A1E4RVJ3</accession>
<evidence type="ECO:0000313" key="3">
    <source>
        <dbReference type="Proteomes" id="UP000094389"/>
    </source>
</evidence>
<sequence length="70" mass="7482">MSSVSRCWLWLVGVGVLAPSPSERVLSRYSSSATPSLHCSARCGRVCPEGTSPVTANQLFVYIPAYLAHA</sequence>
<name>A0A1E4RVJ3_CYBJN</name>
<evidence type="ECO:0000256" key="1">
    <source>
        <dbReference type="SAM" id="SignalP"/>
    </source>
</evidence>
<dbReference type="GeneID" id="30990213"/>
<proteinExistence type="predicted"/>
<reference evidence="2 3" key="1">
    <citation type="journal article" date="2016" name="Proc. Natl. Acad. Sci. U.S.A.">
        <title>Comparative genomics of biotechnologically important yeasts.</title>
        <authorList>
            <person name="Riley R."/>
            <person name="Haridas S."/>
            <person name="Wolfe K.H."/>
            <person name="Lopes M.R."/>
            <person name="Hittinger C.T."/>
            <person name="Goeker M."/>
            <person name="Salamov A.A."/>
            <person name="Wisecaver J.H."/>
            <person name="Long T.M."/>
            <person name="Calvey C.H."/>
            <person name="Aerts A.L."/>
            <person name="Barry K.W."/>
            <person name="Choi C."/>
            <person name="Clum A."/>
            <person name="Coughlan A.Y."/>
            <person name="Deshpande S."/>
            <person name="Douglass A.P."/>
            <person name="Hanson S.J."/>
            <person name="Klenk H.-P."/>
            <person name="LaButti K.M."/>
            <person name="Lapidus A."/>
            <person name="Lindquist E.A."/>
            <person name="Lipzen A.M."/>
            <person name="Meier-Kolthoff J.P."/>
            <person name="Ohm R.A."/>
            <person name="Otillar R.P."/>
            <person name="Pangilinan J.L."/>
            <person name="Peng Y."/>
            <person name="Rokas A."/>
            <person name="Rosa C.A."/>
            <person name="Scheuner C."/>
            <person name="Sibirny A.A."/>
            <person name="Slot J.C."/>
            <person name="Stielow J.B."/>
            <person name="Sun H."/>
            <person name="Kurtzman C.P."/>
            <person name="Blackwell M."/>
            <person name="Grigoriev I.V."/>
            <person name="Jeffries T.W."/>
        </authorList>
    </citation>
    <scope>NUCLEOTIDE SEQUENCE [LARGE SCALE GENOMIC DNA]</scope>
    <source>
        <strain evidence="3">ATCC 18201 / CBS 1600 / BCRC 20928 / JCM 3617 / NBRC 0987 / NRRL Y-1542</strain>
    </source>
</reference>
<dbReference type="Proteomes" id="UP000094389">
    <property type="component" value="Unassembled WGS sequence"/>
</dbReference>
<keyword evidence="1" id="KW-0732">Signal</keyword>
<keyword evidence="3" id="KW-1185">Reference proteome</keyword>
<dbReference type="RefSeq" id="XP_020068333.1">
    <property type="nucleotide sequence ID" value="XM_020215817.1"/>
</dbReference>
<evidence type="ECO:0008006" key="4">
    <source>
        <dbReference type="Google" id="ProtNLM"/>
    </source>
</evidence>